<dbReference type="Proteomes" id="UP000585905">
    <property type="component" value="Unassembled WGS sequence"/>
</dbReference>
<name>A0A839EEN2_9MICO</name>
<evidence type="ECO:0000313" key="2">
    <source>
        <dbReference type="Proteomes" id="UP000585905"/>
    </source>
</evidence>
<organism evidence="1 2">
    <name type="scientific">Microcella alkalica</name>
    <dbReference type="NCBI Taxonomy" id="355930"/>
    <lineage>
        <taxon>Bacteria</taxon>
        <taxon>Bacillati</taxon>
        <taxon>Actinomycetota</taxon>
        <taxon>Actinomycetes</taxon>
        <taxon>Micrococcales</taxon>
        <taxon>Microbacteriaceae</taxon>
        <taxon>Microcella</taxon>
    </lineage>
</organism>
<proteinExistence type="predicted"/>
<dbReference type="InterPro" id="IPR016024">
    <property type="entry name" value="ARM-type_fold"/>
</dbReference>
<dbReference type="Pfam" id="PF13646">
    <property type="entry name" value="HEAT_2"/>
    <property type="match status" value="1"/>
</dbReference>
<dbReference type="SUPFAM" id="SSF48371">
    <property type="entry name" value="ARM repeat"/>
    <property type="match status" value="1"/>
</dbReference>
<dbReference type="InterPro" id="IPR011989">
    <property type="entry name" value="ARM-like"/>
</dbReference>
<comment type="caution">
    <text evidence="1">The sequence shown here is derived from an EMBL/GenBank/DDBJ whole genome shotgun (WGS) entry which is preliminary data.</text>
</comment>
<gene>
    <name evidence="1" type="ORF">FHX53_001350</name>
</gene>
<dbReference type="EMBL" id="JACGWX010000002">
    <property type="protein sequence ID" value="MBA8847765.1"/>
    <property type="molecule type" value="Genomic_DNA"/>
</dbReference>
<reference evidence="1 2" key="1">
    <citation type="submission" date="2020-07" db="EMBL/GenBank/DDBJ databases">
        <title>Sequencing the genomes of 1000 actinobacteria strains.</title>
        <authorList>
            <person name="Klenk H.-P."/>
        </authorList>
    </citation>
    <scope>NUCLEOTIDE SEQUENCE [LARGE SCALE GENOMIC DNA]</scope>
    <source>
        <strain evidence="1 2">DSM 19663</strain>
    </source>
</reference>
<keyword evidence="2" id="KW-1185">Reference proteome</keyword>
<accession>A0A839EEN2</accession>
<dbReference type="AlphaFoldDB" id="A0A839EEN2"/>
<protein>
    <submittedName>
        <fullName evidence="1">HEAT repeat protein</fullName>
    </submittedName>
</protein>
<sequence>MTALLVATAAAALLCLALLATVLIVRARIARLDERTRGRRTEVSSIIRALLVEEGAAPPPRSTSTLHAVASVVTRVHGEDREALQSWLGTNGATAIAEQGMRDRRAIERARAIRLYVRTTIEPSAILMMGMLDDPDPRVRGVAALEWGSTGRTEAIAPVLAAACREEHRLPPLVASIAIMRCRLLDVESLHAAWSTRDPDGLRVALSTGSAAGLAGVQPYAIAALDDDDPLVRIAAADALRRVGTRRALKPLNDRLAREANPIARRHLDEALTTLGGGS</sequence>
<dbReference type="Gene3D" id="1.25.10.10">
    <property type="entry name" value="Leucine-rich Repeat Variant"/>
    <property type="match status" value="1"/>
</dbReference>
<dbReference type="RefSeq" id="WP_182490551.1">
    <property type="nucleotide sequence ID" value="NZ_BAAAOV010000005.1"/>
</dbReference>
<evidence type="ECO:0000313" key="1">
    <source>
        <dbReference type="EMBL" id="MBA8847765.1"/>
    </source>
</evidence>